<dbReference type="AlphaFoldDB" id="A0A231VMM8"/>
<dbReference type="EMBL" id="NKHD01000004">
    <property type="protein sequence ID" value="OXT09334.1"/>
    <property type="molecule type" value="Genomic_DNA"/>
</dbReference>
<organism evidence="2 4">
    <name type="scientific">Thermoanaerobacterium thermosaccharolyticum</name>
    <name type="common">Clostridium thermosaccharolyticum</name>
    <dbReference type="NCBI Taxonomy" id="1517"/>
    <lineage>
        <taxon>Bacteria</taxon>
        <taxon>Bacillati</taxon>
        <taxon>Bacillota</taxon>
        <taxon>Clostridia</taxon>
        <taxon>Thermoanaerobacterales</taxon>
        <taxon>Thermoanaerobacteraceae</taxon>
        <taxon>Thermoanaerobacterium</taxon>
    </lineage>
</organism>
<name>A0A231VMM8_THETR</name>
<dbReference type="Proteomes" id="UP000214975">
    <property type="component" value="Chromosome"/>
</dbReference>
<proteinExistence type="predicted"/>
<dbReference type="EMBL" id="CP016893">
    <property type="protein sequence ID" value="AST58699.1"/>
    <property type="molecule type" value="Genomic_DNA"/>
</dbReference>
<dbReference type="RefSeq" id="WP_094043472.1">
    <property type="nucleotide sequence ID" value="NZ_CP016893.1"/>
</dbReference>
<protein>
    <submittedName>
        <fullName evidence="1">Membrane protein</fullName>
    </submittedName>
</protein>
<evidence type="ECO:0000313" key="2">
    <source>
        <dbReference type="EMBL" id="OXT09334.1"/>
    </source>
</evidence>
<evidence type="ECO:0000313" key="4">
    <source>
        <dbReference type="Proteomes" id="UP000215301"/>
    </source>
</evidence>
<reference evidence="1 3" key="1">
    <citation type="submission" date="2016-08" db="EMBL/GenBank/DDBJ databases">
        <title>A novel genetic cassette of butanologenic Thermoanaerobacterium thermosaccharolyticum that directly convert cellulose to butanol.</title>
        <authorList>
            <person name="Li T."/>
            <person name="He J."/>
        </authorList>
    </citation>
    <scope>NUCLEOTIDE SEQUENCE [LARGE SCALE GENOMIC DNA]</scope>
    <source>
        <strain evidence="1 3">TG57</strain>
    </source>
</reference>
<dbReference type="Proteomes" id="UP000215301">
    <property type="component" value="Unassembled WGS sequence"/>
</dbReference>
<gene>
    <name evidence="2" type="ORF">CE561_01430</name>
    <name evidence="1" type="ORF">Thert_02892</name>
</gene>
<accession>A0A231VMM8</accession>
<sequence length="67" mass="7708">MSNREQLKAVGEMCPDFTFDDSLNKEATMSTEESLSRSCEICSHWDVRNQKCRIDVFDDVLTSLDQT</sequence>
<evidence type="ECO:0000313" key="3">
    <source>
        <dbReference type="Proteomes" id="UP000214975"/>
    </source>
</evidence>
<evidence type="ECO:0000313" key="1">
    <source>
        <dbReference type="EMBL" id="AST58699.1"/>
    </source>
</evidence>
<reference evidence="2 4" key="2">
    <citation type="submission" date="2017-06" db="EMBL/GenBank/DDBJ databases">
        <title>Isolation and characterization of a thermophilic and butanogenic Thermoanaerobacterium thermosaccharolyticum M5 capable of efficient degradation of hemicellulose.</title>
        <authorList>
            <person name="Xin F."/>
            <person name="Jiang Y."/>
        </authorList>
    </citation>
    <scope>NUCLEOTIDE SEQUENCE [LARGE SCALE GENOMIC DNA]</scope>
    <source>
        <strain evidence="2 4">M5</strain>
    </source>
</reference>